<keyword evidence="5 10" id="KW-0819">tRNA processing</keyword>
<evidence type="ECO:0000256" key="1">
    <source>
        <dbReference type="ARBA" id="ARBA00001946"/>
    </source>
</evidence>
<evidence type="ECO:0000256" key="13">
    <source>
        <dbReference type="RuleBase" id="RU003785"/>
    </source>
</evidence>
<dbReference type="AlphaFoldDB" id="A0A1G5SBN2"/>
<feature type="region of interest" description="Interaction with substrate tRNA" evidence="10">
    <location>
        <begin position="151"/>
        <end position="155"/>
    </location>
</feature>
<dbReference type="RefSeq" id="WP_090284223.1">
    <property type="nucleotide sequence ID" value="NZ_FMWO01000029.1"/>
</dbReference>
<comment type="similarity">
    <text evidence="3 10 13">Belongs to the IPP transferase family.</text>
</comment>
<feature type="site" description="Interaction with substrate tRNA" evidence="10">
    <location>
        <position position="93"/>
    </location>
</feature>
<evidence type="ECO:0000313" key="15">
    <source>
        <dbReference type="Proteomes" id="UP000198729"/>
    </source>
</evidence>
<evidence type="ECO:0000313" key="14">
    <source>
        <dbReference type="EMBL" id="SCZ84613.1"/>
    </source>
</evidence>
<dbReference type="EMBL" id="FMWO01000029">
    <property type="protein sequence ID" value="SCZ84613.1"/>
    <property type="molecule type" value="Genomic_DNA"/>
</dbReference>
<dbReference type="InterPro" id="IPR027417">
    <property type="entry name" value="P-loop_NTPase"/>
</dbReference>
<reference evidence="14 15" key="1">
    <citation type="submission" date="2016-10" db="EMBL/GenBank/DDBJ databases">
        <authorList>
            <person name="de Groot N.N."/>
        </authorList>
    </citation>
    <scope>NUCLEOTIDE SEQUENCE [LARGE SCALE GENOMIC DNA]</scope>
    <source>
        <strain evidence="14">1</strain>
    </source>
</reference>
<feature type="binding site" evidence="10">
    <location>
        <begin position="2"/>
        <end position="9"/>
    </location>
    <ligand>
        <name>ATP</name>
        <dbReference type="ChEBI" id="CHEBI:30616"/>
    </ligand>
</feature>
<feature type="region of interest" description="Interaction with substrate tRNA" evidence="10">
    <location>
        <begin position="237"/>
        <end position="242"/>
    </location>
</feature>
<organism evidence="14 15">
    <name type="scientific">Nitrosomonas mobilis</name>
    <dbReference type="NCBI Taxonomy" id="51642"/>
    <lineage>
        <taxon>Bacteria</taxon>
        <taxon>Pseudomonadati</taxon>
        <taxon>Pseudomonadota</taxon>
        <taxon>Betaproteobacteria</taxon>
        <taxon>Nitrosomonadales</taxon>
        <taxon>Nitrosomonadaceae</taxon>
        <taxon>Nitrosomonas</taxon>
    </lineage>
</organism>
<evidence type="ECO:0000256" key="6">
    <source>
        <dbReference type="ARBA" id="ARBA00022741"/>
    </source>
</evidence>
<comment type="subunit">
    <text evidence="10">Monomer.</text>
</comment>
<keyword evidence="4 10" id="KW-0808">Transferase</keyword>
<dbReference type="GO" id="GO:0005524">
    <property type="term" value="F:ATP binding"/>
    <property type="evidence" value="ECO:0007669"/>
    <property type="project" value="UniProtKB-UniRule"/>
</dbReference>
<dbReference type="Pfam" id="PF01715">
    <property type="entry name" value="IPPT"/>
    <property type="match status" value="1"/>
</dbReference>
<dbReference type="GO" id="GO:0052381">
    <property type="term" value="F:tRNA dimethylallyltransferase activity"/>
    <property type="evidence" value="ECO:0007669"/>
    <property type="project" value="UniProtKB-UniRule"/>
</dbReference>
<name>A0A1G5SBN2_9PROT</name>
<evidence type="ECO:0000256" key="10">
    <source>
        <dbReference type="HAMAP-Rule" id="MF_00185"/>
    </source>
</evidence>
<dbReference type="Proteomes" id="UP000198729">
    <property type="component" value="Unassembled WGS sequence"/>
</dbReference>
<dbReference type="SUPFAM" id="SSF52540">
    <property type="entry name" value="P-loop containing nucleoside triphosphate hydrolases"/>
    <property type="match status" value="1"/>
</dbReference>
<feature type="site" description="Interaction with substrate tRNA" evidence="10">
    <location>
        <position position="115"/>
    </location>
</feature>
<dbReference type="EC" id="2.5.1.75" evidence="10"/>
<proteinExistence type="inferred from homology"/>
<accession>A0A1G5SBN2</accession>
<comment type="function">
    <text evidence="2 10 12">Catalyzes the transfer of a dimethylallyl group onto the adenine at position 37 in tRNAs that read codons beginning with uridine, leading to the formation of N6-(dimethylallyl)adenosine (i(6)A).</text>
</comment>
<feature type="region of interest" description="Interaction with substrate tRNA" evidence="10">
    <location>
        <begin position="27"/>
        <end position="30"/>
    </location>
</feature>
<evidence type="ECO:0000256" key="8">
    <source>
        <dbReference type="ARBA" id="ARBA00022842"/>
    </source>
</evidence>
<evidence type="ECO:0000256" key="11">
    <source>
        <dbReference type="RuleBase" id="RU003783"/>
    </source>
</evidence>
<dbReference type="Gene3D" id="1.10.20.140">
    <property type="match status" value="1"/>
</dbReference>
<dbReference type="InterPro" id="IPR018022">
    <property type="entry name" value="IPT"/>
</dbReference>
<evidence type="ECO:0000256" key="5">
    <source>
        <dbReference type="ARBA" id="ARBA00022694"/>
    </source>
</evidence>
<dbReference type="FunFam" id="1.10.20.140:FF:000001">
    <property type="entry name" value="tRNA dimethylallyltransferase"/>
    <property type="match status" value="1"/>
</dbReference>
<comment type="caution">
    <text evidence="10">Lacks conserved residue(s) required for the propagation of feature annotation.</text>
</comment>
<dbReference type="STRING" id="51642.NSMM_230034"/>
<dbReference type="GO" id="GO:0006400">
    <property type="term" value="P:tRNA modification"/>
    <property type="evidence" value="ECO:0007669"/>
    <property type="project" value="TreeGrafter"/>
</dbReference>
<keyword evidence="8 10" id="KW-0460">Magnesium</keyword>
<sequence length="310" mass="34730">MGPTASGKSAIAIKIAQCFPVEIISVDSAQIYRYMDIGSAKPDQEIQESVPHHLIDLINPYESYSAARFRSDALIAMQAIVARGRIPLLVGGTMMYFKVLSDGLAELPSADKHLRDQLEQTARSEGLLALHSRLKLLDPVTAAGIQPSDSQRIQRALEVCYLTGKPMSVLLAQAQEDKWRSYFPYQVINIALLPSDRTILHDHIAQRFDRMLAMGLVEELSGIRQKFPVTADMPAMRCVGYRQAWCYLDNQINLAKMREMGVIATRQLAKRQLTWLRSMHDIQSFDCLASDLSSQVIDHLAKNLSDEVLC</sequence>
<comment type="catalytic activity">
    <reaction evidence="9 10 11">
        <text>adenosine(37) in tRNA + dimethylallyl diphosphate = N(6)-dimethylallyladenosine(37) in tRNA + diphosphate</text>
        <dbReference type="Rhea" id="RHEA:26482"/>
        <dbReference type="Rhea" id="RHEA-COMP:10162"/>
        <dbReference type="Rhea" id="RHEA-COMP:10375"/>
        <dbReference type="ChEBI" id="CHEBI:33019"/>
        <dbReference type="ChEBI" id="CHEBI:57623"/>
        <dbReference type="ChEBI" id="CHEBI:74411"/>
        <dbReference type="ChEBI" id="CHEBI:74415"/>
        <dbReference type="EC" id="2.5.1.75"/>
    </reaction>
</comment>
<protein>
    <recommendedName>
        <fullName evidence="10">tRNA dimethylallyltransferase</fullName>
        <ecNumber evidence="10">2.5.1.75</ecNumber>
    </recommendedName>
    <alternativeName>
        <fullName evidence="10">Dimethylallyl diphosphate:tRNA dimethylallyltransferase</fullName>
        <shortName evidence="10">DMAPP:tRNA dimethylallyltransferase</shortName>
        <shortName evidence="10">DMATase</shortName>
    </alternativeName>
    <alternativeName>
        <fullName evidence="10">Isopentenyl-diphosphate:tRNA isopentenyltransferase</fullName>
        <shortName evidence="10">IPP transferase</shortName>
        <shortName evidence="10">IPPT</shortName>
        <shortName evidence="10">IPTase</shortName>
    </alternativeName>
</protein>
<evidence type="ECO:0000256" key="7">
    <source>
        <dbReference type="ARBA" id="ARBA00022840"/>
    </source>
</evidence>
<keyword evidence="15" id="KW-1185">Reference proteome</keyword>
<dbReference type="HAMAP" id="MF_00185">
    <property type="entry name" value="IPP_trans"/>
    <property type="match status" value="1"/>
</dbReference>
<keyword evidence="7 10" id="KW-0067">ATP-binding</keyword>
<evidence type="ECO:0000256" key="2">
    <source>
        <dbReference type="ARBA" id="ARBA00003213"/>
    </source>
</evidence>
<dbReference type="InterPro" id="IPR039657">
    <property type="entry name" value="Dimethylallyltransferase"/>
</dbReference>
<evidence type="ECO:0000256" key="12">
    <source>
        <dbReference type="RuleBase" id="RU003784"/>
    </source>
</evidence>
<evidence type="ECO:0000256" key="4">
    <source>
        <dbReference type="ARBA" id="ARBA00022679"/>
    </source>
</evidence>
<gene>
    <name evidence="10 14" type="primary">miaA</name>
    <name evidence="14" type="ORF">NSMM_230034</name>
</gene>
<dbReference type="PANTHER" id="PTHR11088">
    <property type="entry name" value="TRNA DIMETHYLALLYLTRANSFERASE"/>
    <property type="match status" value="1"/>
</dbReference>
<dbReference type="NCBIfam" id="TIGR00174">
    <property type="entry name" value="miaA"/>
    <property type="match status" value="1"/>
</dbReference>
<evidence type="ECO:0000256" key="9">
    <source>
        <dbReference type="ARBA" id="ARBA00049563"/>
    </source>
</evidence>
<dbReference type="Gene3D" id="3.40.50.300">
    <property type="entry name" value="P-loop containing nucleotide triphosphate hydrolases"/>
    <property type="match status" value="1"/>
</dbReference>
<feature type="binding site" evidence="10">
    <location>
        <begin position="4"/>
        <end position="9"/>
    </location>
    <ligand>
        <name>substrate</name>
    </ligand>
</feature>
<comment type="cofactor">
    <cofactor evidence="1 10">
        <name>Mg(2+)</name>
        <dbReference type="ChEBI" id="CHEBI:18420"/>
    </cofactor>
</comment>
<dbReference type="OrthoDB" id="9776390at2"/>
<evidence type="ECO:0000256" key="3">
    <source>
        <dbReference type="ARBA" id="ARBA00005842"/>
    </source>
</evidence>
<dbReference type="PANTHER" id="PTHR11088:SF60">
    <property type="entry name" value="TRNA DIMETHYLALLYLTRANSFERASE"/>
    <property type="match status" value="1"/>
</dbReference>
<keyword evidence="6 10" id="KW-0547">Nucleotide-binding</keyword>